<feature type="transmembrane region" description="Helical" evidence="1">
    <location>
        <begin position="30"/>
        <end position="51"/>
    </location>
</feature>
<sequence>MPLRLCLGMSTIVGLFVAFGDARISGFWFTLWAVVALCGMPGMGVWLGYVIRKLIMPDAVYGSTGYVIKARLFWACVPQFIGWFIGMMDAMGALGIRG</sequence>
<organism evidence="2 3">
    <name type="scientific">Salmonella enterica subsp. enterica serovar Rough O:d:1,7</name>
    <dbReference type="NCBI Taxonomy" id="1974323"/>
    <lineage>
        <taxon>Bacteria</taxon>
        <taxon>Pseudomonadati</taxon>
        <taxon>Pseudomonadota</taxon>
        <taxon>Gammaproteobacteria</taxon>
        <taxon>Enterobacterales</taxon>
        <taxon>Enterobacteriaceae</taxon>
        <taxon>Salmonella</taxon>
    </lineage>
</organism>
<keyword evidence="1" id="KW-1133">Transmembrane helix</keyword>
<protein>
    <submittedName>
        <fullName evidence="2">Permease</fullName>
    </submittedName>
</protein>
<dbReference type="RefSeq" id="WP_223365978.1">
    <property type="nucleotide sequence ID" value="NZ_NBPI01000064.1"/>
</dbReference>
<feature type="transmembrane region" description="Helical" evidence="1">
    <location>
        <begin position="72"/>
        <end position="96"/>
    </location>
</feature>
<dbReference type="AlphaFoldDB" id="A0A974QCG1"/>
<proteinExistence type="predicted"/>
<evidence type="ECO:0000256" key="1">
    <source>
        <dbReference type="SAM" id="Phobius"/>
    </source>
</evidence>
<keyword evidence="1" id="KW-0812">Transmembrane</keyword>
<reference evidence="2 3" key="1">
    <citation type="submission" date="2017-03" db="EMBL/GenBank/DDBJ databases">
        <title>Salmonella serotype comparative study.</title>
        <authorList>
            <person name="Liao J."/>
        </authorList>
    </citation>
    <scope>NUCLEOTIDE SEQUENCE [LARGE SCALE GENOMIC DNA]</scope>
    <source>
        <strain evidence="2 3">NY_FSL S10-1448</strain>
    </source>
</reference>
<evidence type="ECO:0000313" key="2">
    <source>
        <dbReference type="EMBL" id="OSD57903.1"/>
    </source>
</evidence>
<name>A0A974QCG1_SALET</name>
<keyword evidence="1" id="KW-0472">Membrane</keyword>
<dbReference type="EMBL" id="NBPI01000064">
    <property type="protein sequence ID" value="OSD57903.1"/>
    <property type="molecule type" value="Genomic_DNA"/>
</dbReference>
<comment type="caution">
    <text evidence="2">The sequence shown here is derived from an EMBL/GenBank/DDBJ whole genome shotgun (WGS) entry which is preliminary data.</text>
</comment>
<accession>A0A974QCG1</accession>
<evidence type="ECO:0000313" key="3">
    <source>
        <dbReference type="Proteomes" id="UP000868515"/>
    </source>
</evidence>
<gene>
    <name evidence="2" type="ORF">R537_29450</name>
</gene>
<dbReference type="Proteomes" id="UP000868515">
    <property type="component" value="Unassembled WGS sequence"/>
</dbReference>